<keyword evidence="2 3" id="KW-0143">Chaperone</keyword>
<gene>
    <name evidence="3" type="primary">ureF</name>
    <name evidence="5" type="ORF">AWC12_30045</name>
    <name evidence="4" type="ORF">OY187_10100</name>
</gene>
<dbReference type="EMBL" id="LQPC01000081">
    <property type="protein sequence ID" value="ORV80931.1"/>
    <property type="molecule type" value="Genomic_DNA"/>
</dbReference>
<organism evidence="5 6">
    <name type="scientific">Mycolicibacterium iranicum</name>
    <name type="common">Mycobacterium iranicum</name>
    <dbReference type="NCBI Taxonomy" id="912594"/>
    <lineage>
        <taxon>Bacteria</taxon>
        <taxon>Bacillati</taxon>
        <taxon>Actinomycetota</taxon>
        <taxon>Actinomycetes</taxon>
        <taxon>Mycobacteriales</taxon>
        <taxon>Mycobacteriaceae</taxon>
        <taxon>Mycolicibacterium</taxon>
    </lineage>
</organism>
<reference evidence="5 6" key="1">
    <citation type="submission" date="2016-01" db="EMBL/GenBank/DDBJ databases">
        <title>The new phylogeny of the genus Mycobacterium.</title>
        <authorList>
            <person name="Tarcisio F."/>
            <person name="Conor M."/>
            <person name="Antonella G."/>
            <person name="Elisabetta G."/>
            <person name="Giulia F.S."/>
            <person name="Sara T."/>
            <person name="Anna F."/>
            <person name="Clotilde B."/>
            <person name="Roberto B."/>
            <person name="Veronica D.S."/>
            <person name="Fabio R."/>
            <person name="Monica P."/>
            <person name="Olivier J."/>
            <person name="Enrico T."/>
            <person name="Nicola S."/>
        </authorList>
    </citation>
    <scope>NUCLEOTIDE SEQUENCE [LARGE SCALE GENOMIC DNA]</scope>
    <source>
        <strain evidence="5 6">DSM 45541</strain>
    </source>
</reference>
<dbReference type="Pfam" id="PF01730">
    <property type="entry name" value="UreF"/>
    <property type="match status" value="1"/>
</dbReference>
<evidence type="ECO:0000313" key="4">
    <source>
        <dbReference type="EMBL" id="MCZ0728402.1"/>
    </source>
</evidence>
<dbReference type="InterPro" id="IPR038277">
    <property type="entry name" value="UreF_sf"/>
</dbReference>
<evidence type="ECO:0000313" key="6">
    <source>
        <dbReference type="Proteomes" id="UP000193622"/>
    </source>
</evidence>
<name>A0A1X1W309_MYCIR</name>
<dbReference type="Proteomes" id="UP000193622">
    <property type="component" value="Unassembled WGS sequence"/>
</dbReference>
<evidence type="ECO:0000313" key="5">
    <source>
        <dbReference type="EMBL" id="ORV80931.1"/>
    </source>
</evidence>
<comment type="caution">
    <text evidence="5">The sequence shown here is derived from an EMBL/GenBank/DDBJ whole genome shotgun (WGS) entry which is preliminary data.</text>
</comment>
<dbReference type="PANTHER" id="PTHR33620">
    <property type="entry name" value="UREASE ACCESSORY PROTEIN F"/>
    <property type="match status" value="1"/>
</dbReference>
<dbReference type="EMBL" id="JAPQYE010000004">
    <property type="protein sequence ID" value="MCZ0728402.1"/>
    <property type="molecule type" value="Genomic_DNA"/>
</dbReference>
<keyword evidence="7" id="KW-1185">Reference proteome</keyword>
<protein>
    <recommendedName>
        <fullName evidence="3">Urease accessory protein UreF</fullName>
    </recommendedName>
</protein>
<dbReference type="Proteomes" id="UP001084650">
    <property type="component" value="Unassembled WGS sequence"/>
</dbReference>
<evidence type="ECO:0000256" key="3">
    <source>
        <dbReference type="HAMAP-Rule" id="MF_01385"/>
    </source>
</evidence>
<comment type="function">
    <text evidence="3">Required for maturation of urease via the functional incorporation of the urease nickel metallocenter.</text>
</comment>
<dbReference type="AlphaFoldDB" id="A0A1X1W309"/>
<evidence type="ECO:0000256" key="1">
    <source>
        <dbReference type="ARBA" id="ARBA00022988"/>
    </source>
</evidence>
<sequence length="232" mass="24972">MPATTTDPDVALALWMQLHDSAFPTGRMVHSQGLEQWLVDHPGADRVDIEHVVTLYLTNSYAPLDATIAAAAWRATNDLQALREFDDVTASYKLYGNARIASESAGRQLAAASRQSGLVDDWPYAEAVLSGATPGHCAVIEGALQARLGIPVHVAVLGSLRSMMASMLSAAIRLGRLGPLHSQQIQTRCAPMLVMLAREACERGATDVWSVAPTLEISGMRHETRTARLFAS</sequence>
<keyword evidence="1 3" id="KW-0996">Nickel insertion</keyword>
<dbReference type="PANTHER" id="PTHR33620:SF1">
    <property type="entry name" value="UREASE ACCESSORY PROTEIN F"/>
    <property type="match status" value="1"/>
</dbReference>
<comment type="subcellular location">
    <subcellularLocation>
        <location evidence="3">Cytoplasm</location>
    </subcellularLocation>
</comment>
<dbReference type="HAMAP" id="MF_01385">
    <property type="entry name" value="UreF"/>
    <property type="match status" value="1"/>
</dbReference>
<comment type="similarity">
    <text evidence="3">Belongs to the UreF family.</text>
</comment>
<proteinExistence type="inferred from homology"/>
<comment type="subunit">
    <text evidence="3">UreD, UreF and UreG form a complex that acts as a GTP-hydrolysis-dependent molecular chaperone, activating the urease apoprotein by helping to assemble the nickel containing metallocenter of UreC. The UreE protein probably delivers the nickel.</text>
</comment>
<evidence type="ECO:0000313" key="7">
    <source>
        <dbReference type="Proteomes" id="UP001084650"/>
    </source>
</evidence>
<dbReference type="GO" id="GO:0016151">
    <property type="term" value="F:nickel cation binding"/>
    <property type="evidence" value="ECO:0007669"/>
    <property type="project" value="UniProtKB-UniRule"/>
</dbReference>
<dbReference type="RefSeq" id="WP_085178461.1">
    <property type="nucleotide sequence ID" value="NZ_JAPQYE010000004.1"/>
</dbReference>
<dbReference type="GO" id="GO:0005737">
    <property type="term" value="C:cytoplasm"/>
    <property type="evidence" value="ECO:0007669"/>
    <property type="project" value="UniProtKB-SubCell"/>
</dbReference>
<keyword evidence="3" id="KW-0963">Cytoplasm</keyword>
<dbReference type="PIRSF" id="PIRSF009467">
    <property type="entry name" value="Ureas_acces_UreF"/>
    <property type="match status" value="1"/>
</dbReference>
<evidence type="ECO:0000256" key="2">
    <source>
        <dbReference type="ARBA" id="ARBA00023186"/>
    </source>
</evidence>
<reference evidence="4" key="2">
    <citation type="submission" date="2022-12" db="EMBL/GenBank/DDBJ databases">
        <title>Whole genome sequence of Mycolicibacterium iranicum strain SBH312.</title>
        <authorList>
            <person name="Jani J."/>
            <person name="Arifin Mustapha Z."/>
            <person name="Ahmed K."/>
            <person name="Kai Ling C."/>
        </authorList>
    </citation>
    <scope>NUCLEOTIDE SEQUENCE</scope>
    <source>
        <strain evidence="4">SBH312</strain>
    </source>
</reference>
<dbReference type="Gene3D" id="1.10.4190.10">
    <property type="entry name" value="Urease accessory protein UreF"/>
    <property type="match status" value="1"/>
</dbReference>
<accession>A0A1X1W309</accession>
<dbReference type="InterPro" id="IPR002639">
    <property type="entry name" value="UreF"/>
</dbReference>